<evidence type="ECO:0000256" key="4">
    <source>
        <dbReference type="SAM" id="MobiDB-lite"/>
    </source>
</evidence>
<dbReference type="Pfam" id="PF06778">
    <property type="entry name" value="Chlor_dismutase"/>
    <property type="match status" value="1"/>
</dbReference>
<dbReference type="STRING" id="1391654.AKJ09_02071"/>
<feature type="region of interest" description="Disordered" evidence="4">
    <location>
        <begin position="1"/>
        <end position="31"/>
    </location>
</feature>
<keyword evidence="2" id="KW-0479">Metal-binding</keyword>
<evidence type="ECO:0000313" key="5">
    <source>
        <dbReference type="EMBL" id="AKU95407.1"/>
    </source>
</evidence>
<keyword evidence="6" id="KW-1185">Reference proteome</keyword>
<dbReference type="KEGG" id="llu:AKJ09_02071"/>
<evidence type="ECO:0000256" key="2">
    <source>
        <dbReference type="ARBA" id="ARBA00022723"/>
    </source>
</evidence>
<dbReference type="GO" id="GO:0016491">
    <property type="term" value="F:oxidoreductase activity"/>
    <property type="evidence" value="ECO:0007669"/>
    <property type="project" value="InterPro"/>
</dbReference>
<evidence type="ECO:0000256" key="1">
    <source>
        <dbReference type="ARBA" id="ARBA00022617"/>
    </source>
</evidence>
<dbReference type="EMBL" id="CP012333">
    <property type="protein sequence ID" value="AKU95407.1"/>
    <property type="molecule type" value="Genomic_DNA"/>
</dbReference>
<dbReference type="InterPro" id="IPR011008">
    <property type="entry name" value="Dimeric_a/b-barrel"/>
</dbReference>
<evidence type="ECO:0000313" key="6">
    <source>
        <dbReference type="Proteomes" id="UP000064967"/>
    </source>
</evidence>
<dbReference type="InterPro" id="IPR010644">
    <property type="entry name" value="ChdC/CLD"/>
</dbReference>
<dbReference type="OrthoDB" id="272164at2"/>
<dbReference type="GO" id="GO:0020037">
    <property type="term" value="F:heme binding"/>
    <property type="evidence" value="ECO:0007669"/>
    <property type="project" value="InterPro"/>
</dbReference>
<sequence length="259" mass="28892">MSDANAPGGPSAEAKGLPTIDVNEYGGKKDGVKQSTNRRLFMQLLVFRVPPGGRSGPDTVAEELGTVLRSHRIAGIVYADAVDPRSVGLLTWSEDPAHFVKRVRPLFNELPFSHVELREDYAMLGRSYSTGHEPELEWTLLRRPVENVSNESYPWHVWYPLRRKGTFAKLEPIDQSHILREHAALGIAYGQQELAHDVRLACHGIDAGDNEFIIGLVGKDLHPLSHLVQAMRKTRQTSEFIEKMGPFFVGYVVARSSGE</sequence>
<dbReference type="Gene3D" id="3.30.70.1030">
    <property type="entry name" value="Apc35880, domain 1"/>
    <property type="match status" value="1"/>
</dbReference>
<evidence type="ECO:0000256" key="3">
    <source>
        <dbReference type="ARBA" id="ARBA00023004"/>
    </source>
</evidence>
<proteinExistence type="predicted"/>
<dbReference type="Proteomes" id="UP000064967">
    <property type="component" value="Chromosome"/>
</dbReference>
<organism evidence="5 6">
    <name type="scientific">Labilithrix luteola</name>
    <dbReference type="NCBI Taxonomy" id="1391654"/>
    <lineage>
        <taxon>Bacteria</taxon>
        <taxon>Pseudomonadati</taxon>
        <taxon>Myxococcota</taxon>
        <taxon>Polyangia</taxon>
        <taxon>Polyangiales</taxon>
        <taxon>Labilitrichaceae</taxon>
        <taxon>Labilithrix</taxon>
    </lineage>
</organism>
<dbReference type="GO" id="GO:0046872">
    <property type="term" value="F:metal ion binding"/>
    <property type="evidence" value="ECO:0007669"/>
    <property type="project" value="UniProtKB-KW"/>
</dbReference>
<evidence type="ECO:0008006" key="7">
    <source>
        <dbReference type="Google" id="ProtNLM"/>
    </source>
</evidence>
<gene>
    <name evidence="5" type="ORF">AKJ09_02071</name>
</gene>
<reference evidence="5 6" key="1">
    <citation type="submission" date="2015-08" db="EMBL/GenBank/DDBJ databases">
        <authorList>
            <person name="Babu N.S."/>
            <person name="Beckwith C.J."/>
            <person name="Beseler K.G."/>
            <person name="Brison A."/>
            <person name="Carone J.V."/>
            <person name="Caskin T.P."/>
            <person name="Diamond M."/>
            <person name="Durham M.E."/>
            <person name="Foxe J.M."/>
            <person name="Go M."/>
            <person name="Henderson B.A."/>
            <person name="Jones I.B."/>
            <person name="McGettigan J.A."/>
            <person name="Micheletti S.J."/>
            <person name="Nasrallah M.E."/>
            <person name="Ortiz D."/>
            <person name="Piller C.R."/>
            <person name="Privatt S.R."/>
            <person name="Schneider S.L."/>
            <person name="Sharp S."/>
            <person name="Smith T.C."/>
            <person name="Stanton J.D."/>
            <person name="Ullery H.E."/>
            <person name="Wilson R.J."/>
            <person name="Serrano M.G."/>
            <person name="Buck G."/>
            <person name="Lee V."/>
            <person name="Wang Y."/>
            <person name="Carvalho R."/>
            <person name="Voegtly L."/>
            <person name="Shi R."/>
            <person name="Duckworth R."/>
            <person name="Johnson A."/>
            <person name="Loviza R."/>
            <person name="Walstead R."/>
            <person name="Shah Z."/>
            <person name="Kiflezghi M."/>
            <person name="Wade K."/>
            <person name="Ball S.L."/>
            <person name="Bradley K.W."/>
            <person name="Asai D.J."/>
            <person name="Bowman C.A."/>
            <person name="Russell D.A."/>
            <person name="Pope W.H."/>
            <person name="Jacobs-Sera D."/>
            <person name="Hendrix R.W."/>
            <person name="Hatfull G.F."/>
        </authorList>
    </citation>
    <scope>NUCLEOTIDE SEQUENCE [LARGE SCALE GENOMIC DNA]</scope>
    <source>
        <strain evidence="5 6">DSM 27648</strain>
    </source>
</reference>
<dbReference type="AlphaFoldDB" id="A0A0K1PPG6"/>
<accession>A0A0K1PPG6</accession>
<keyword evidence="1" id="KW-0349">Heme</keyword>
<keyword evidence="3" id="KW-0408">Iron</keyword>
<name>A0A0K1PPG6_9BACT</name>
<dbReference type="RefSeq" id="WP_146646859.1">
    <property type="nucleotide sequence ID" value="NZ_CP012333.1"/>
</dbReference>
<protein>
    <recommendedName>
        <fullName evidence="7">Chlorite dismutase family protein</fullName>
    </recommendedName>
</protein>
<dbReference type="SUPFAM" id="SSF54909">
    <property type="entry name" value="Dimeric alpha+beta barrel"/>
    <property type="match status" value="1"/>
</dbReference>